<dbReference type="RefSeq" id="WP_013223782.1">
    <property type="nucleotide sequence ID" value="NC_014318.1"/>
</dbReference>
<dbReference type="OrthoDB" id="59108at2"/>
<dbReference type="Proteomes" id="UP000000328">
    <property type="component" value="Chromosome"/>
</dbReference>
<dbReference type="GO" id="GO:0003700">
    <property type="term" value="F:DNA-binding transcription factor activity"/>
    <property type="evidence" value="ECO:0007669"/>
    <property type="project" value="TreeGrafter"/>
</dbReference>
<feature type="domain" description="HTH lacI-type" evidence="4">
    <location>
        <begin position="4"/>
        <end position="58"/>
    </location>
</feature>
<protein>
    <submittedName>
        <fullName evidence="5">LacI family transcriptional regulator</fullName>
    </submittedName>
</protein>
<dbReference type="CDD" id="cd01392">
    <property type="entry name" value="HTH_LacI"/>
    <property type="match status" value="1"/>
</dbReference>
<dbReference type="AlphaFoldDB" id="A0A0H3D0I8"/>
<dbReference type="KEGG" id="amd:AMED_1889"/>
<dbReference type="eggNOG" id="COG1609">
    <property type="taxonomic scope" value="Bacteria"/>
</dbReference>
<dbReference type="PATRIC" id="fig|749927.5.peg.1947"/>
<sequence length="345" mass="36677">MVRPTMEDVAARAGVSRALVSLVMNNSPKVSDARRAAVLRAAEELGYQPHVMARSLASRTSTVLGVMVNDLRNAFFADVVEGLDAAAQAAGFDLILNTGGRSPTREWNALHNLLSFRPAGIILLSPVVPAASIQLAAKQCPVVLVSRTIRSSTVDTVNDDGEAGSALAVDHLVGLGHRRIAHLDGGGAAGAAQRRRGFQSAMRRHGLEPIVVRSEHTDTGGEKAVRELLATYSRLDLPTGLVAGNDFNAVGAISALEEAGLRVPEDVSVVGYDNTSLAALRHLSLTTVDQPRTEMGRLAFEALIERVRGERTEPVRHLLHPSLVVRATTAEFLIRPKAGRPPSGT</sequence>
<dbReference type="SUPFAM" id="SSF47413">
    <property type="entry name" value="lambda repressor-like DNA-binding domains"/>
    <property type="match status" value="1"/>
</dbReference>
<accession>A0A0H3D0I8</accession>
<dbReference type="PROSITE" id="PS50932">
    <property type="entry name" value="HTH_LACI_2"/>
    <property type="match status" value="1"/>
</dbReference>
<dbReference type="GeneID" id="92869677"/>
<dbReference type="SUPFAM" id="SSF53822">
    <property type="entry name" value="Periplasmic binding protein-like I"/>
    <property type="match status" value="1"/>
</dbReference>
<gene>
    <name evidence="5" type="primary">lacI</name>
    <name evidence="5" type="ordered locus">AMED_1889</name>
</gene>
<reference evidence="5 6" key="1">
    <citation type="journal article" date="2010" name="Cell Res.">
        <title>Complete genome sequence of the rifamycin SV-producing Amycolatopsis mediterranei U32 revealed its genetic characteristics in phylogeny and metabolism.</title>
        <authorList>
            <person name="Zhao W."/>
            <person name="Zhong Y."/>
            <person name="Yuan H."/>
            <person name="Wang J."/>
            <person name="Zheng H."/>
            <person name="Wang Y."/>
            <person name="Cen X."/>
            <person name="Xu F."/>
            <person name="Bai J."/>
            <person name="Han X."/>
            <person name="Lu G."/>
            <person name="Zhu Y."/>
            <person name="Shao Z."/>
            <person name="Yan H."/>
            <person name="Li C."/>
            <person name="Peng N."/>
            <person name="Zhang Z."/>
            <person name="Zhang Y."/>
            <person name="Lin W."/>
            <person name="Fan Y."/>
            <person name="Qin Z."/>
            <person name="Hu Y."/>
            <person name="Zhu B."/>
            <person name="Wang S."/>
            <person name="Ding X."/>
            <person name="Zhao G.P."/>
        </authorList>
    </citation>
    <scope>NUCLEOTIDE SEQUENCE [LARGE SCALE GENOMIC DNA]</scope>
    <source>
        <strain evidence="6">U-32</strain>
    </source>
</reference>
<keyword evidence="2" id="KW-0238">DNA-binding</keyword>
<dbReference type="EMBL" id="CP002000">
    <property type="protein sequence ID" value="ADJ43699.1"/>
    <property type="molecule type" value="Genomic_DNA"/>
</dbReference>
<name>A0A0H3D0I8_AMYMU</name>
<evidence type="ECO:0000256" key="2">
    <source>
        <dbReference type="ARBA" id="ARBA00023125"/>
    </source>
</evidence>
<dbReference type="PANTHER" id="PTHR30146">
    <property type="entry name" value="LACI-RELATED TRANSCRIPTIONAL REPRESSOR"/>
    <property type="match status" value="1"/>
</dbReference>
<keyword evidence="1" id="KW-0805">Transcription regulation</keyword>
<dbReference type="SMART" id="SM00354">
    <property type="entry name" value="HTH_LACI"/>
    <property type="match status" value="1"/>
</dbReference>
<dbReference type="Pfam" id="PF00356">
    <property type="entry name" value="LacI"/>
    <property type="match status" value="1"/>
</dbReference>
<evidence type="ECO:0000259" key="4">
    <source>
        <dbReference type="PROSITE" id="PS50932"/>
    </source>
</evidence>
<dbReference type="CDD" id="cd06267">
    <property type="entry name" value="PBP1_LacI_sugar_binding-like"/>
    <property type="match status" value="1"/>
</dbReference>
<dbReference type="Gene3D" id="1.10.260.40">
    <property type="entry name" value="lambda repressor-like DNA-binding domains"/>
    <property type="match status" value="1"/>
</dbReference>
<evidence type="ECO:0000313" key="6">
    <source>
        <dbReference type="Proteomes" id="UP000000328"/>
    </source>
</evidence>
<keyword evidence="3" id="KW-0804">Transcription</keyword>
<dbReference type="InterPro" id="IPR000843">
    <property type="entry name" value="HTH_LacI"/>
</dbReference>
<dbReference type="Pfam" id="PF13377">
    <property type="entry name" value="Peripla_BP_3"/>
    <property type="match status" value="1"/>
</dbReference>
<dbReference type="InterPro" id="IPR046335">
    <property type="entry name" value="LacI/GalR-like_sensor"/>
</dbReference>
<evidence type="ECO:0000256" key="3">
    <source>
        <dbReference type="ARBA" id="ARBA00023163"/>
    </source>
</evidence>
<dbReference type="InterPro" id="IPR028082">
    <property type="entry name" value="Peripla_BP_I"/>
</dbReference>
<organism evidence="5 6">
    <name type="scientific">Amycolatopsis mediterranei (strain U-32)</name>
    <dbReference type="NCBI Taxonomy" id="749927"/>
    <lineage>
        <taxon>Bacteria</taxon>
        <taxon>Bacillati</taxon>
        <taxon>Actinomycetota</taxon>
        <taxon>Actinomycetes</taxon>
        <taxon>Pseudonocardiales</taxon>
        <taxon>Pseudonocardiaceae</taxon>
        <taxon>Amycolatopsis</taxon>
    </lineage>
</organism>
<evidence type="ECO:0000256" key="1">
    <source>
        <dbReference type="ARBA" id="ARBA00023015"/>
    </source>
</evidence>
<dbReference type="HOGENOM" id="CLU_037628_6_1_11"/>
<dbReference type="Gene3D" id="3.40.50.2300">
    <property type="match status" value="2"/>
</dbReference>
<evidence type="ECO:0000313" key="5">
    <source>
        <dbReference type="EMBL" id="ADJ43699.1"/>
    </source>
</evidence>
<dbReference type="GO" id="GO:0000976">
    <property type="term" value="F:transcription cis-regulatory region binding"/>
    <property type="evidence" value="ECO:0007669"/>
    <property type="project" value="TreeGrafter"/>
</dbReference>
<dbReference type="PANTHER" id="PTHR30146:SF109">
    <property type="entry name" value="HTH-TYPE TRANSCRIPTIONAL REGULATOR GALS"/>
    <property type="match status" value="1"/>
</dbReference>
<proteinExistence type="predicted"/>
<dbReference type="InterPro" id="IPR010982">
    <property type="entry name" value="Lambda_DNA-bd_dom_sf"/>
</dbReference>